<dbReference type="Proteomes" id="UP001212841">
    <property type="component" value="Unassembled WGS sequence"/>
</dbReference>
<dbReference type="Pfam" id="PF10408">
    <property type="entry name" value="Ufd2P_core"/>
    <property type="match status" value="1"/>
</dbReference>
<evidence type="ECO:0000256" key="2">
    <source>
        <dbReference type="ARBA" id="ARBA00004906"/>
    </source>
</evidence>
<dbReference type="GO" id="GO:0000151">
    <property type="term" value="C:ubiquitin ligase complex"/>
    <property type="evidence" value="ECO:0007669"/>
    <property type="project" value="InterPro"/>
</dbReference>
<feature type="region of interest" description="Disordered" evidence="6">
    <location>
        <begin position="25"/>
        <end position="104"/>
    </location>
</feature>
<dbReference type="PANTHER" id="PTHR13931:SF2">
    <property type="entry name" value="UBIQUITIN CONJUGATION FACTOR E4 B"/>
    <property type="match status" value="1"/>
</dbReference>
<reference evidence="8" key="1">
    <citation type="submission" date="2020-05" db="EMBL/GenBank/DDBJ databases">
        <title>Phylogenomic resolution of chytrid fungi.</title>
        <authorList>
            <person name="Stajich J.E."/>
            <person name="Amses K."/>
            <person name="Simmons R."/>
            <person name="Seto K."/>
            <person name="Myers J."/>
            <person name="Bonds A."/>
            <person name="Quandt C.A."/>
            <person name="Barry K."/>
            <person name="Liu P."/>
            <person name="Grigoriev I."/>
            <person name="Longcore J.E."/>
            <person name="James T.Y."/>
        </authorList>
    </citation>
    <scope>NUCLEOTIDE SEQUENCE</scope>
    <source>
        <strain evidence="8">JEL0318</strain>
    </source>
</reference>
<evidence type="ECO:0000313" key="9">
    <source>
        <dbReference type="Proteomes" id="UP001212841"/>
    </source>
</evidence>
<feature type="domain" description="Ubiquitin conjugation factor E4 core" evidence="7">
    <location>
        <begin position="357"/>
        <end position="534"/>
    </location>
</feature>
<dbReference type="GO" id="GO:0034450">
    <property type="term" value="F:ubiquitin-ubiquitin ligase activity"/>
    <property type="evidence" value="ECO:0007669"/>
    <property type="project" value="InterPro"/>
</dbReference>
<comment type="subcellular location">
    <subcellularLocation>
        <location evidence="1">Nucleus</location>
    </subcellularLocation>
</comment>
<accession>A0AAD5S3S4</accession>
<dbReference type="InterPro" id="IPR045132">
    <property type="entry name" value="UBE4"/>
</dbReference>
<feature type="compositionally biased region" description="Low complexity" evidence="6">
    <location>
        <begin position="83"/>
        <end position="104"/>
    </location>
</feature>
<keyword evidence="4" id="KW-0833">Ubl conjugation pathway</keyword>
<evidence type="ECO:0000313" key="8">
    <source>
        <dbReference type="EMBL" id="KAJ3037992.1"/>
    </source>
</evidence>
<gene>
    <name evidence="8" type="ORF">HK097_003318</name>
</gene>
<dbReference type="GO" id="GO:0036503">
    <property type="term" value="P:ERAD pathway"/>
    <property type="evidence" value="ECO:0007669"/>
    <property type="project" value="InterPro"/>
</dbReference>
<sequence length="577" mass="63970">MTPEEQRRLAELRAKRFAQMATVSAATTLSTTSSAQTGPTPQPTASDNAGHHSKKKRVDDAQTDTPLISAPVAQAPTIPTPITPRSTATTPSVSSVPKPLVKPTTKTSMKRAPVNLKSLVTYIFDYDKAIQPNDWSTMEPKPLVDAVYATKITRTPDWEMLQYIIASFDRLDTDRVKAEQKLFEVAGVKLTNSLVDLLWEERVSFGLTLTCYTLLFGYMTNNPQARDIWSDVEDDLSNFLFLLEDRRIISTILHHLTTLLDTAFSSPQASHKVLAFAKRLVKTSFARVKGADLSDHYKLEGKLTVIQNVMKLSKTMGLALAEVLEEESKKADVVKASCLSSVLGIGLLGFPASPTERNLFTSLQNYPQTSFTSILQVYATIRRTLSFATDILHQSFLQVLRAGQKDALCEWIAVAVEACGKVGVKSRRRDATGPNFAVNLCTVLVRMAKKLGEGGKGLSVQHRFVFGPRGKGCVGGGRRLVKGSKDSPAAMAKNDIKFTFATELFYLTQRSVHTCLTPRITDYRSLHQSLPYQHPDPKTLHLETSLLSDLFRCQVMEPEMLEEVFGFFGVELREFRG</sequence>
<evidence type="ECO:0000256" key="6">
    <source>
        <dbReference type="SAM" id="MobiDB-lite"/>
    </source>
</evidence>
<dbReference type="GO" id="GO:0006511">
    <property type="term" value="P:ubiquitin-dependent protein catabolic process"/>
    <property type="evidence" value="ECO:0007669"/>
    <property type="project" value="InterPro"/>
</dbReference>
<feature type="non-terminal residue" evidence="8">
    <location>
        <position position="1"/>
    </location>
</feature>
<evidence type="ECO:0000256" key="4">
    <source>
        <dbReference type="ARBA" id="ARBA00022786"/>
    </source>
</evidence>
<evidence type="ECO:0000256" key="3">
    <source>
        <dbReference type="ARBA" id="ARBA00022679"/>
    </source>
</evidence>
<dbReference type="GO" id="GO:0005737">
    <property type="term" value="C:cytoplasm"/>
    <property type="evidence" value="ECO:0007669"/>
    <property type="project" value="TreeGrafter"/>
</dbReference>
<dbReference type="PANTHER" id="PTHR13931">
    <property type="entry name" value="UBIQUITINATION FACTOR E4"/>
    <property type="match status" value="1"/>
</dbReference>
<feature type="compositionally biased region" description="Low complexity" evidence="6">
    <location>
        <begin position="25"/>
        <end position="37"/>
    </location>
</feature>
<dbReference type="GO" id="GO:0000209">
    <property type="term" value="P:protein polyubiquitination"/>
    <property type="evidence" value="ECO:0007669"/>
    <property type="project" value="TreeGrafter"/>
</dbReference>
<dbReference type="GO" id="GO:0005634">
    <property type="term" value="C:nucleus"/>
    <property type="evidence" value="ECO:0007669"/>
    <property type="project" value="UniProtKB-SubCell"/>
</dbReference>
<keyword evidence="5" id="KW-0539">Nucleus</keyword>
<evidence type="ECO:0000256" key="1">
    <source>
        <dbReference type="ARBA" id="ARBA00004123"/>
    </source>
</evidence>
<protein>
    <recommendedName>
        <fullName evidence="7">Ubiquitin conjugation factor E4 core domain-containing protein</fullName>
    </recommendedName>
</protein>
<proteinExistence type="predicted"/>
<dbReference type="EMBL" id="JADGJD010001778">
    <property type="protein sequence ID" value="KAJ3037992.1"/>
    <property type="molecule type" value="Genomic_DNA"/>
</dbReference>
<keyword evidence="3" id="KW-0808">Transferase</keyword>
<evidence type="ECO:0000259" key="7">
    <source>
        <dbReference type="Pfam" id="PF10408"/>
    </source>
</evidence>
<dbReference type="AlphaFoldDB" id="A0AAD5S3S4"/>
<organism evidence="8 9">
    <name type="scientific">Rhizophlyctis rosea</name>
    <dbReference type="NCBI Taxonomy" id="64517"/>
    <lineage>
        <taxon>Eukaryota</taxon>
        <taxon>Fungi</taxon>
        <taxon>Fungi incertae sedis</taxon>
        <taxon>Chytridiomycota</taxon>
        <taxon>Chytridiomycota incertae sedis</taxon>
        <taxon>Chytridiomycetes</taxon>
        <taxon>Rhizophlyctidales</taxon>
        <taxon>Rhizophlyctidaceae</taxon>
        <taxon>Rhizophlyctis</taxon>
    </lineage>
</organism>
<keyword evidence="9" id="KW-1185">Reference proteome</keyword>
<name>A0AAD5S3S4_9FUNG</name>
<comment type="caution">
    <text evidence="8">The sequence shown here is derived from an EMBL/GenBank/DDBJ whole genome shotgun (WGS) entry which is preliminary data.</text>
</comment>
<comment type="pathway">
    <text evidence="2">Protein modification; protein ubiquitination.</text>
</comment>
<dbReference type="InterPro" id="IPR019474">
    <property type="entry name" value="Ub_conjug_fac_E4_core"/>
</dbReference>
<evidence type="ECO:0000256" key="5">
    <source>
        <dbReference type="ARBA" id="ARBA00023242"/>
    </source>
</evidence>